<keyword evidence="2 5" id="KW-0479">Metal-binding</keyword>
<comment type="function">
    <text evidence="5">NAD-dependent protein deacetylase which modulates the activities of several enzymes which are inactive in their acetylated form.</text>
</comment>
<evidence type="ECO:0000256" key="2">
    <source>
        <dbReference type="ARBA" id="ARBA00022723"/>
    </source>
</evidence>
<feature type="binding site" evidence="5 6">
    <location>
        <position position="134"/>
    </location>
    <ligand>
        <name>Zn(2+)</name>
        <dbReference type="ChEBI" id="CHEBI:29105"/>
    </ligand>
</feature>
<feature type="binding site" evidence="5">
    <location>
        <begin position="105"/>
        <end position="108"/>
    </location>
    <ligand>
        <name>NAD(+)</name>
        <dbReference type="ChEBI" id="CHEBI:57540"/>
    </ligand>
</feature>
<evidence type="ECO:0000256" key="4">
    <source>
        <dbReference type="ARBA" id="ARBA00023027"/>
    </source>
</evidence>
<organism evidence="8 9">
    <name type="scientific">Pseudomonas caspiana</name>
    <dbReference type="NCBI Taxonomy" id="1451454"/>
    <lineage>
        <taxon>Bacteria</taxon>
        <taxon>Pseudomonadati</taxon>
        <taxon>Pseudomonadota</taxon>
        <taxon>Gammaproteobacteria</taxon>
        <taxon>Pseudomonadales</taxon>
        <taxon>Pseudomonadaceae</taxon>
        <taxon>Pseudomonas</taxon>
    </lineage>
</organism>
<dbReference type="InterPro" id="IPR026590">
    <property type="entry name" value="Ssirtuin_cat_dom"/>
</dbReference>
<dbReference type="InterPro" id="IPR003000">
    <property type="entry name" value="Sirtuin"/>
</dbReference>
<dbReference type="PANTHER" id="PTHR11085">
    <property type="entry name" value="NAD-DEPENDENT PROTEIN DEACYLASE SIRTUIN-5, MITOCHONDRIAL-RELATED"/>
    <property type="match status" value="1"/>
</dbReference>
<dbReference type="RefSeq" id="WP_087273433.1">
    <property type="nucleotide sequence ID" value="NZ_JBJGBV010000001.1"/>
</dbReference>
<dbReference type="GO" id="GO:0005737">
    <property type="term" value="C:cytoplasm"/>
    <property type="evidence" value="ECO:0007669"/>
    <property type="project" value="UniProtKB-SubCell"/>
</dbReference>
<dbReference type="PANTHER" id="PTHR11085:SF10">
    <property type="entry name" value="NAD-DEPENDENT PROTEIN DEACYLASE SIRTUIN-5, MITOCHONDRIAL-RELATED"/>
    <property type="match status" value="1"/>
</dbReference>
<dbReference type="OrthoDB" id="9800582at2"/>
<dbReference type="Gene3D" id="3.40.50.1220">
    <property type="entry name" value="TPP-binding domain"/>
    <property type="match status" value="1"/>
</dbReference>
<evidence type="ECO:0000256" key="6">
    <source>
        <dbReference type="PROSITE-ProRule" id="PRU00236"/>
    </source>
</evidence>
<feature type="binding site" evidence="5">
    <location>
        <position position="267"/>
    </location>
    <ligand>
        <name>NAD(+)</name>
        <dbReference type="ChEBI" id="CHEBI:57540"/>
    </ligand>
</feature>
<feature type="active site" description="Proton acceptor" evidence="5 6">
    <location>
        <position position="123"/>
    </location>
</feature>
<evidence type="ECO:0000256" key="5">
    <source>
        <dbReference type="HAMAP-Rule" id="MF_01967"/>
    </source>
</evidence>
<dbReference type="EC" id="2.3.1.286" evidence="5"/>
<dbReference type="GO" id="GO:0008270">
    <property type="term" value="F:zinc ion binding"/>
    <property type="evidence" value="ECO:0007669"/>
    <property type="project" value="UniProtKB-UniRule"/>
</dbReference>
<feature type="binding site" evidence="5 6">
    <location>
        <position position="131"/>
    </location>
    <ligand>
        <name>Zn(2+)</name>
        <dbReference type="ChEBI" id="CHEBI:29105"/>
    </ligand>
</feature>
<dbReference type="AlphaFoldDB" id="A0A1Y3NYU2"/>
<name>A0A1Y3NYU2_9PSED</name>
<comment type="caution">
    <text evidence="5">Lacks conserved residue(s) required for the propagation of feature annotation.</text>
</comment>
<dbReference type="HAMAP" id="MF_01967">
    <property type="entry name" value="Sirtuin_ClassII"/>
    <property type="match status" value="1"/>
</dbReference>
<feature type="domain" description="Deacetylase sirtuin-type" evidence="7">
    <location>
        <begin position="1"/>
        <end position="281"/>
    </location>
</feature>
<dbReference type="SUPFAM" id="SSF52467">
    <property type="entry name" value="DHS-like NAD/FAD-binding domain"/>
    <property type="match status" value="1"/>
</dbReference>
<dbReference type="InterPro" id="IPR026591">
    <property type="entry name" value="Sirtuin_cat_small_dom_sf"/>
</dbReference>
<evidence type="ECO:0000313" key="8">
    <source>
        <dbReference type="EMBL" id="OUM71391.1"/>
    </source>
</evidence>
<comment type="similarity">
    <text evidence="5">Belongs to the sirtuin family. Class II subfamily.</text>
</comment>
<feature type="binding site" evidence="5">
    <location>
        <begin position="249"/>
        <end position="251"/>
    </location>
    <ligand>
        <name>NAD(+)</name>
        <dbReference type="ChEBI" id="CHEBI:57540"/>
    </ligand>
</feature>
<keyword evidence="1 5" id="KW-0808">Transferase</keyword>
<dbReference type="Gene3D" id="3.30.1600.10">
    <property type="entry name" value="SIR2/SIRT2 'Small Domain"/>
    <property type="match status" value="1"/>
</dbReference>
<gene>
    <name evidence="5" type="primary">cobB</name>
    <name evidence="8" type="ORF">AUC60_23330</name>
</gene>
<comment type="subcellular location">
    <subcellularLocation>
        <location evidence="5">Cytoplasm</location>
    </subcellularLocation>
</comment>
<dbReference type="InterPro" id="IPR029035">
    <property type="entry name" value="DHS-like_NAD/FAD-binding_dom"/>
</dbReference>
<keyword evidence="9" id="KW-1185">Reference proteome</keyword>
<dbReference type="Pfam" id="PF02146">
    <property type="entry name" value="SIR2"/>
    <property type="match status" value="1"/>
</dbReference>
<dbReference type="GO" id="GO:0070403">
    <property type="term" value="F:NAD+ binding"/>
    <property type="evidence" value="ECO:0007669"/>
    <property type="project" value="UniProtKB-UniRule"/>
</dbReference>
<evidence type="ECO:0000256" key="1">
    <source>
        <dbReference type="ARBA" id="ARBA00022679"/>
    </source>
</evidence>
<evidence type="ECO:0000259" key="7">
    <source>
        <dbReference type="PROSITE" id="PS50305"/>
    </source>
</evidence>
<protein>
    <recommendedName>
        <fullName evidence="5">NAD-dependent protein deacetylase</fullName>
        <ecNumber evidence="5">2.3.1.286</ecNumber>
    </recommendedName>
    <alternativeName>
        <fullName evidence="5">Regulatory protein SIR2 homolog</fullName>
    </alternativeName>
</protein>
<dbReference type="InterPro" id="IPR050134">
    <property type="entry name" value="NAD-dep_sirtuin_deacylases"/>
</dbReference>
<comment type="caution">
    <text evidence="8">The sequence shown here is derived from an EMBL/GenBank/DDBJ whole genome shotgun (WGS) entry which is preliminary data.</text>
</comment>
<feature type="binding site" evidence="5 6">
    <location>
        <position position="182"/>
    </location>
    <ligand>
        <name>Zn(2+)</name>
        <dbReference type="ChEBI" id="CHEBI:29105"/>
    </ligand>
</feature>
<dbReference type="Proteomes" id="UP000195440">
    <property type="component" value="Unassembled WGS sequence"/>
</dbReference>
<keyword evidence="4 5" id="KW-0520">NAD</keyword>
<dbReference type="NCBIfam" id="NF003738">
    <property type="entry name" value="PRK05333.1"/>
    <property type="match status" value="1"/>
</dbReference>
<evidence type="ECO:0000313" key="9">
    <source>
        <dbReference type="Proteomes" id="UP000195440"/>
    </source>
</evidence>
<evidence type="ECO:0000256" key="3">
    <source>
        <dbReference type="ARBA" id="ARBA00022833"/>
    </source>
</evidence>
<sequence>MLDRPSIAPVEALFTLMAQKRFVVLTGAGISTPSGIPDYRDTEGVRRGKAPMMFQEFLGSPQARRRYWARAMLGWPRVRIAQPNAAHRALATLQSQQYIGGLITQNVDTLHDQAGSTDVVELHGSLHRVLCLDCGERFDRAAIQQLMEAQNPYLTGVDAVQAPDGDTLLDSAFETHFQVPHCPHCDGQRLKPDVVFFGENVAPPTAAKALTNVTHADGLLVVGSSLMAYSAFRLCKAISEQGKPLIAINIGKTRADELLDLKIEMSCEDLLPELVERLIGRGNV</sequence>
<proteinExistence type="inferred from homology"/>
<dbReference type="EMBL" id="LOHF01000027">
    <property type="protein sequence ID" value="OUM71391.1"/>
    <property type="molecule type" value="Genomic_DNA"/>
</dbReference>
<dbReference type="InterPro" id="IPR026587">
    <property type="entry name" value="Sirtuin_class_II"/>
</dbReference>
<feature type="binding site" evidence="5 6">
    <location>
        <position position="185"/>
    </location>
    <ligand>
        <name>Zn(2+)</name>
        <dbReference type="ChEBI" id="CHEBI:29105"/>
    </ligand>
</feature>
<comment type="cofactor">
    <cofactor evidence="5">
        <name>Zn(2+)</name>
        <dbReference type="ChEBI" id="CHEBI:29105"/>
    </cofactor>
    <text evidence="5">Binds 1 zinc ion per subunit.</text>
</comment>
<reference evidence="8 9" key="1">
    <citation type="journal article" date="2017" name="Syst. Appl. Microbiol.">
        <title>Pseudomonas caspiana sp. nov., a citrus pathogen in the Pseudomonas syringae phylogenetic group.</title>
        <authorList>
            <person name="Busquets A."/>
            <person name="Gomila M."/>
            <person name="Beiki F."/>
            <person name="Mulet M."/>
            <person name="Rahimian H."/>
            <person name="Garcia-Valdes E."/>
            <person name="Lalucat J."/>
        </authorList>
    </citation>
    <scope>NUCLEOTIDE SEQUENCE [LARGE SCALE GENOMIC DNA]</scope>
    <source>
        <strain evidence="8 9">FBF102</strain>
    </source>
</reference>
<comment type="catalytic activity">
    <reaction evidence="5">
        <text>N(6)-acetyl-L-lysyl-[protein] + NAD(+) + H2O = 2''-O-acetyl-ADP-D-ribose + nicotinamide + L-lysyl-[protein]</text>
        <dbReference type="Rhea" id="RHEA:43636"/>
        <dbReference type="Rhea" id="RHEA-COMP:9752"/>
        <dbReference type="Rhea" id="RHEA-COMP:10731"/>
        <dbReference type="ChEBI" id="CHEBI:15377"/>
        <dbReference type="ChEBI" id="CHEBI:17154"/>
        <dbReference type="ChEBI" id="CHEBI:29969"/>
        <dbReference type="ChEBI" id="CHEBI:57540"/>
        <dbReference type="ChEBI" id="CHEBI:61930"/>
        <dbReference type="ChEBI" id="CHEBI:83767"/>
        <dbReference type="EC" id="2.3.1.286"/>
    </reaction>
</comment>
<keyword evidence="3 5" id="KW-0862">Zinc</keyword>
<keyword evidence="5" id="KW-0963">Cytoplasm</keyword>
<feature type="binding site" evidence="5">
    <location>
        <begin position="223"/>
        <end position="225"/>
    </location>
    <ligand>
        <name>NAD(+)</name>
        <dbReference type="ChEBI" id="CHEBI:57540"/>
    </ligand>
</feature>
<dbReference type="GO" id="GO:0017136">
    <property type="term" value="F:histone deacetylase activity, NAD-dependent"/>
    <property type="evidence" value="ECO:0007669"/>
    <property type="project" value="TreeGrafter"/>
</dbReference>
<dbReference type="PROSITE" id="PS50305">
    <property type="entry name" value="SIRTUIN"/>
    <property type="match status" value="1"/>
</dbReference>
<accession>A0A1Y3NYU2</accession>